<dbReference type="GeneID" id="65536919"/>
<dbReference type="Proteomes" id="UP000306630">
    <property type="component" value="Unassembled WGS sequence"/>
</dbReference>
<feature type="transmembrane region" description="Helical" evidence="6">
    <location>
        <begin position="98"/>
        <end position="119"/>
    </location>
</feature>
<evidence type="ECO:0000256" key="1">
    <source>
        <dbReference type="ARBA" id="ARBA00004141"/>
    </source>
</evidence>
<feature type="transmembrane region" description="Helical" evidence="6">
    <location>
        <begin position="140"/>
        <end position="162"/>
    </location>
</feature>
<keyword evidence="10" id="KW-1185">Reference proteome</keyword>
<name>A0A1B1SAF7_9BACT</name>
<dbReference type="GO" id="GO:0022857">
    <property type="term" value="F:transmembrane transporter activity"/>
    <property type="evidence" value="ECO:0007669"/>
    <property type="project" value="InterPro"/>
</dbReference>
<feature type="transmembrane region" description="Helical" evidence="6">
    <location>
        <begin position="339"/>
        <end position="362"/>
    </location>
</feature>
<evidence type="ECO:0000256" key="5">
    <source>
        <dbReference type="ARBA" id="ARBA00023136"/>
    </source>
</evidence>
<keyword evidence="3 6" id="KW-0812">Transmembrane</keyword>
<keyword evidence="2" id="KW-0813">Transport</keyword>
<dbReference type="EMBL" id="CP015402">
    <property type="protein sequence ID" value="ANU63777.1"/>
    <property type="molecule type" value="Genomic_DNA"/>
</dbReference>
<dbReference type="KEGG" id="pary:A4V02_08590"/>
<accession>A0A1Z2XI79</accession>
<keyword evidence="4 6" id="KW-1133">Transmembrane helix</keyword>
<feature type="transmembrane region" description="Helical" evidence="6">
    <location>
        <begin position="182"/>
        <end position="204"/>
    </location>
</feature>
<dbReference type="EMBL" id="SRYD01000021">
    <property type="protein sequence ID" value="TGY74443.1"/>
    <property type="molecule type" value="Genomic_DNA"/>
</dbReference>
<feature type="transmembrane region" description="Helical" evidence="6">
    <location>
        <begin position="12"/>
        <end position="31"/>
    </location>
</feature>
<feature type="transmembrane region" description="Helical" evidence="6">
    <location>
        <begin position="284"/>
        <end position="304"/>
    </location>
</feature>
<evidence type="ECO:0000256" key="2">
    <source>
        <dbReference type="ARBA" id="ARBA00022448"/>
    </source>
</evidence>
<evidence type="ECO:0000259" key="7">
    <source>
        <dbReference type="PROSITE" id="PS50850"/>
    </source>
</evidence>
<evidence type="ECO:0000256" key="6">
    <source>
        <dbReference type="SAM" id="Phobius"/>
    </source>
</evidence>
<reference evidence="8" key="2">
    <citation type="submission" date="2017-04" db="EMBL/GenBank/DDBJ databases">
        <title>Complete Genome Sequences of Twelve Strains of a Stable Defined Moderately Diverse Mouse Microbiota 2 (sDMDMm2).</title>
        <authorList>
            <person name="Uchimura Y."/>
            <person name="Wyss M."/>
            <person name="Brugiroux S."/>
            <person name="Limenitakis J.P."/>
            <person name="Stecher B."/>
            <person name="McCoy K.D."/>
            <person name="Macpherson A.J."/>
        </authorList>
    </citation>
    <scope>NUCLEOTIDE SEQUENCE</scope>
    <source>
        <strain evidence="8">YL27</strain>
    </source>
</reference>
<dbReference type="InterPro" id="IPR004752">
    <property type="entry name" value="AmpG_permease/AT-1"/>
</dbReference>
<dbReference type="SUPFAM" id="SSF103473">
    <property type="entry name" value="MFS general substrate transporter"/>
    <property type="match status" value="1"/>
</dbReference>
<dbReference type="GO" id="GO:0016020">
    <property type="term" value="C:membrane"/>
    <property type="evidence" value="ECO:0007669"/>
    <property type="project" value="UniProtKB-SubCell"/>
</dbReference>
<dbReference type="PANTHER" id="PTHR12778">
    <property type="entry name" value="SOLUTE CARRIER FAMILY 33 ACETYL-COA TRANSPORTER -RELATED"/>
    <property type="match status" value="1"/>
</dbReference>
<evidence type="ECO:0000256" key="3">
    <source>
        <dbReference type="ARBA" id="ARBA00022692"/>
    </source>
</evidence>
<feature type="transmembrane region" description="Helical" evidence="6">
    <location>
        <begin position="374"/>
        <end position="402"/>
    </location>
</feature>
<dbReference type="PANTHER" id="PTHR12778:SF10">
    <property type="entry name" value="MAJOR FACILITATOR SUPERFAMILY DOMAIN-CONTAINING PROTEIN 3"/>
    <property type="match status" value="1"/>
</dbReference>
<feature type="transmembrane region" description="Helical" evidence="6">
    <location>
        <begin position="240"/>
        <end position="264"/>
    </location>
</feature>
<protein>
    <submittedName>
        <fullName evidence="8">MFS transporter</fullName>
    </submittedName>
</protein>
<evidence type="ECO:0000313" key="10">
    <source>
        <dbReference type="Proteomes" id="UP000186351"/>
    </source>
</evidence>
<dbReference type="InterPro" id="IPR020846">
    <property type="entry name" value="MFS_dom"/>
</dbReference>
<sequence length="457" mass="49776">MNQKKSPITWIPTAYFAMGLPFVVLNMVAVLMYTDLGVDTETITFWTSLILMPWTFKFLWSPFMEIFGTKKAYVVATQIISGAAFGCVALALGLSDFFAITIALLAVVAFSGATHDVACDGVYMGELSSAQQSKYIGWQGAFYNIAKIVGTGLLVYLAGALFKSFGGSGSEATAVNYAANQKSWMVVMLIISAVMILIGVYHIFFLPSSQKAEKAVRRSGGEVMHELGSVLMQFFRKRYIWYYIAFIILYRFAEGFVVKIVPIFLKDATAVGGLGLTNEQIGLYYGTCGAATFVLGSLLAGYYISARGLKKTLFSLALIFNLPFVVYTLFAIFQPTNGLLIASGIGIEYFGYGFGFVGLTLFMMQQVAPGKHQMAHYAFASGIMNFGVMLPGMLSGFVLKYLGGYENFFIFVLVATVVPLLITWFVPFKYNDDGTPIDGAVEGTLTGDEGTLPPSGK</sequence>
<dbReference type="STRING" id="1796646.A4V02_08590"/>
<organism evidence="8 10">
    <name type="scientific">Muribaculum intestinale</name>
    <dbReference type="NCBI Taxonomy" id="1796646"/>
    <lineage>
        <taxon>Bacteria</taxon>
        <taxon>Pseudomonadati</taxon>
        <taxon>Bacteroidota</taxon>
        <taxon>Bacteroidia</taxon>
        <taxon>Bacteroidales</taxon>
        <taxon>Muribaculaceae</taxon>
        <taxon>Muribaculum</taxon>
    </lineage>
</organism>
<feature type="transmembrane region" description="Helical" evidence="6">
    <location>
        <begin position="408"/>
        <end position="426"/>
    </location>
</feature>
<dbReference type="Proteomes" id="UP000186351">
    <property type="component" value="Chromosome"/>
</dbReference>
<dbReference type="Pfam" id="PF07690">
    <property type="entry name" value="MFS_1"/>
    <property type="match status" value="1"/>
</dbReference>
<dbReference type="AlphaFoldDB" id="A0A1B1SAF7"/>
<dbReference type="InterPro" id="IPR011701">
    <property type="entry name" value="MFS"/>
</dbReference>
<feature type="transmembrane region" description="Helical" evidence="6">
    <location>
        <begin position="313"/>
        <end position="333"/>
    </location>
</feature>
<dbReference type="RefSeq" id="WP_068961080.1">
    <property type="nucleotide sequence ID" value="NZ_CAJTAP010000003.1"/>
</dbReference>
<gene>
    <name evidence="8" type="ORF">A4V02_08590</name>
    <name evidence="9" type="ORF">E5333_06460</name>
</gene>
<dbReference type="PROSITE" id="PS50850">
    <property type="entry name" value="MFS"/>
    <property type="match status" value="1"/>
</dbReference>
<feature type="transmembrane region" description="Helical" evidence="6">
    <location>
        <begin position="43"/>
        <end position="60"/>
    </location>
</feature>
<feature type="transmembrane region" description="Helical" evidence="6">
    <location>
        <begin position="72"/>
        <end position="92"/>
    </location>
</feature>
<accession>A0A1B1SAF7</accession>
<dbReference type="Gene3D" id="1.20.1250.20">
    <property type="entry name" value="MFS general substrate transporter like domains"/>
    <property type="match status" value="2"/>
</dbReference>
<dbReference type="OrthoDB" id="9787815at2"/>
<evidence type="ECO:0000256" key="4">
    <source>
        <dbReference type="ARBA" id="ARBA00022989"/>
    </source>
</evidence>
<comment type="subcellular location">
    <subcellularLocation>
        <location evidence="1">Membrane</location>
        <topology evidence="1">Multi-pass membrane protein</topology>
    </subcellularLocation>
</comment>
<feature type="domain" description="Major facilitator superfamily (MFS) profile" evidence="7">
    <location>
        <begin position="7"/>
        <end position="431"/>
    </location>
</feature>
<evidence type="ECO:0000313" key="9">
    <source>
        <dbReference type="EMBL" id="TGY74443.1"/>
    </source>
</evidence>
<evidence type="ECO:0000313" key="11">
    <source>
        <dbReference type="Proteomes" id="UP000306630"/>
    </source>
</evidence>
<dbReference type="InterPro" id="IPR036259">
    <property type="entry name" value="MFS_trans_sf"/>
</dbReference>
<keyword evidence="5 6" id="KW-0472">Membrane</keyword>
<reference evidence="10" key="1">
    <citation type="submission" date="2016-04" db="EMBL/GenBank/DDBJ databases">
        <title>Complete Genome Sequences of Twelve Strains of a Stable Defined Moderately Diverse Mouse Microbiota 2 (sDMDMm2).</title>
        <authorList>
            <person name="Uchimura Y."/>
            <person name="Wyss M."/>
            <person name="Brugiroux S."/>
            <person name="Limenitakis J.P."/>
            <person name="Stecher B."/>
            <person name="McCoy K.D."/>
            <person name="Macpherson A.J."/>
        </authorList>
    </citation>
    <scope>NUCLEOTIDE SEQUENCE [LARGE SCALE GENOMIC DNA]</scope>
    <source>
        <strain evidence="10">YL27</strain>
    </source>
</reference>
<reference evidence="9 11" key="3">
    <citation type="submission" date="2019-04" db="EMBL/GenBank/DDBJ databases">
        <title>Microbes associate with the intestines of laboratory mice.</title>
        <authorList>
            <person name="Navarre W."/>
            <person name="Wong E."/>
            <person name="Huang K."/>
            <person name="Tropini C."/>
            <person name="Ng K."/>
            <person name="Yu B."/>
        </authorList>
    </citation>
    <scope>NUCLEOTIDE SEQUENCE [LARGE SCALE GENOMIC DNA]</scope>
    <source>
        <strain evidence="9 11">NM06_A21</strain>
    </source>
</reference>
<evidence type="ECO:0000313" key="8">
    <source>
        <dbReference type="EMBL" id="ANU63777.1"/>
    </source>
</evidence>
<proteinExistence type="predicted"/>